<name>A0A0F4LBK8_9LACO</name>
<evidence type="ECO:0000256" key="1">
    <source>
        <dbReference type="ARBA" id="ARBA00023015"/>
    </source>
</evidence>
<dbReference type="SUPFAM" id="SSF46785">
    <property type="entry name" value="Winged helix' DNA-binding domain"/>
    <property type="match status" value="1"/>
</dbReference>
<sequence>MERIELIKKELMNNHTVNISELSDKFNVTNQTIRRDLNQLESEGFINRTYGGAVLNEAKVDFAVPFYRRLSKNKDGKDKIALQVIPLLVNCNSIFADSSTTVVNAVKYLRDSDLTVVSNSAEVPRQLYTGSANFICSGGILDRHSISFHGAIAERTLQNYNVDVALISCKGLDMEQGVTDSTDSEAIIKKIMIKQASEVYLLVDSTKFDKKGFVHLIDASKLSNVITDKKPSVEWLEYFKQKNIKLIYPK</sequence>
<dbReference type="PATRIC" id="fig|1218507.3.peg.1700"/>
<comment type="caution">
    <text evidence="5">The sequence shown here is derived from an EMBL/GenBank/DDBJ whole genome shotgun (WGS) entry which is preliminary data.</text>
</comment>
<dbReference type="SMART" id="SM01134">
    <property type="entry name" value="DeoRC"/>
    <property type="match status" value="1"/>
</dbReference>
<dbReference type="HOGENOM" id="CLU_060699_1_4_9"/>
<accession>A0A0F4LBK8</accession>
<dbReference type="PRINTS" id="PR00037">
    <property type="entry name" value="HTHLACR"/>
</dbReference>
<dbReference type="InterPro" id="IPR037171">
    <property type="entry name" value="NagB/RpiA_transferase-like"/>
</dbReference>
<evidence type="ECO:0000259" key="4">
    <source>
        <dbReference type="PROSITE" id="PS51000"/>
    </source>
</evidence>
<dbReference type="STRING" id="1218507.JF74_15080"/>
<dbReference type="InterPro" id="IPR014036">
    <property type="entry name" value="DeoR-like_C"/>
</dbReference>
<proteinExistence type="predicted"/>
<evidence type="ECO:0000256" key="3">
    <source>
        <dbReference type="ARBA" id="ARBA00023163"/>
    </source>
</evidence>
<dbReference type="Gene3D" id="1.10.10.10">
    <property type="entry name" value="Winged helix-like DNA-binding domain superfamily/Winged helix DNA-binding domain"/>
    <property type="match status" value="1"/>
</dbReference>
<dbReference type="PANTHER" id="PTHR30363">
    <property type="entry name" value="HTH-TYPE TRANSCRIPTIONAL REGULATOR SRLR-RELATED"/>
    <property type="match status" value="1"/>
</dbReference>
<dbReference type="EMBL" id="JXLI01000013">
    <property type="protein sequence ID" value="KJY55659.1"/>
    <property type="molecule type" value="Genomic_DNA"/>
</dbReference>
<dbReference type="SUPFAM" id="SSF100950">
    <property type="entry name" value="NagB/RpiA/CoA transferase-like"/>
    <property type="match status" value="1"/>
</dbReference>
<dbReference type="RefSeq" id="WP_046325443.1">
    <property type="nucleotide sequence ID" value="NZ_JBHTMT010000004.1"/>
</dbReference>
<dbReference type="InterPro" id="IPR050313">
    <property type="entry name" value="Carb_Metab_HTH_regulators"/>
</dbReference>
<dbReference type="InterPro" id="IPR036390">
    <property type="entry name" value="WH_DNA-bd_sf"/>
</dbReference>
<evidence type="ECO:0000313" key="6">
    <source>
        <dbReference type="Proteomes" id="UP000033531"/>
    </source>
</evidence>
<evidence type="ECO:0000313" key="5">
    <source>
        <dbReference type="EMBL" id="KJY55659.1"/>
    </source>
</evidence>
<dbReference type="Pfam" id="PF08220">
    <property type="entry name" value="HTH_DeoR"/>
    <property type="match status" value="1"/>
</dbReference>
<feature type="domain" description="HTH deoR-type" evidence="4">
    <location>
        <begin position="1"/>
        <end position="55"/>
    </location>
</feature>
<keyword evidence="2" id="KW-0238">DNA-binding</keyword>
<dbReference type="AlphaFoldDB" id="A0A0F4LBK8"/>
<dbReference type="InterPro" id="IPR036388">
    <property type="entry name" value="WH-like_DNA-bd_sf"/>
</dbReference>
<dbReference type="PROSITE" id="PS00894">
    <property type="entry name" value="HTH_DEOR_1"/>
    <property type="match status" value="1"/>
</dbReference>
<gene>
    <name evidence="5" type="ORF">JF74_15080</name>
</gene>
<protein>
    <submittedName>
        <fullName evidence="5">DeoR-family transcriptional regulator</fullName>
    </submittedName>
</protein>
<dbReference type="Proteomes" id="UP000033531">
    <property type="component" value="Unassembled WGS sequence"/>
</dbReference>
<dbReference type="InterPro" id="IPR001034">
    <property type="entry name" value="DeoR_HTH"/>
</dbReference>
<dbReference type="Pfam" id="PF00455">
    <property type="entry name" value="DeoRC"/>
    <property type="match status" value="1"/>
</dbReference>
<evidence type="ECO:0000256" key="2">
    <source>
        <dbReference type="ARBA" id="ARBA00023125"/>
    </source>
</evidence>
<dbReference type="InterPro" id="IPR018356">
    <property type="entry name" value="Tscrpt_reg_HTH_DeoR_CS"/>
</dbReference>
<keyword evidence="3" id="KW-0804">Transcription</keyword>
<dbReference type="GO" id="GO:0003700">
    <property type="term" value="F:DNA-binding transcription factor activity"/>
    <property type="evidence" value="ECO:0007669"/>
    <property type="project" value="InterPro"/>
</dbReference>
<dbReference type="PANTHER" id="PTHR30363:SF44">
    <property type="entry name" value="AGA OPERON TRANSCRIPTIONAL REPRESSOR-RELATED"/>
    <property type="match status" value="1"/>
</dbReference>
<organism evidence="5 6">
    <name type="scientific">Lactobacillus melliventris</name>
    <dbReference type="NCBI Taxonomy" id="1218507"/>
    <lineage>
        <taxon>Bacteria</taxon>
        <taxon>Bacillati</taxon>
        <taxon>Bacillota</taxon>
        <taxon>Bacilli</taxon>
        <taxon>Lactobacillales</taxon>
        <taxon>Lactobacillaceae</taxon>
        <taxon>Lactobacillus</taxon>
    </lineage>
</organism>
<dbReference type="PROSITE" id="PS51000">
    <property type="entry name" value="HTH_DEOR_2"/>
    <property type="match status" value="1"/>
</dbReference>
<reference evidence="5 6" key="1">
    <citation type="submission" date="2015-01" db="EMBL/GenBank/DDBJ databases">
        <title>Comparative genomics of the lactic acid bacteria isolated from the honey bee gut.</title>
        <authorList>
            <person name="Ellegaard K.M."/>
            <person name="Tamarit D."/>
            <person name="Javelind E."/>
            <person name="Olofsson T."/>
            <person name="Andersson S.G."/>
            <person name="Vasquez A."/>
        </authorList>
    </citation>
    <scope>NUCLEOTIDE SEQUENCE [LARGE SCALE GENOMIC DNA]</scope>
    <source>
        <strain evidence="5 6">Hma8</strain>
    </source>
</reference>
<keyword evidence="1" id="KW-0805">Transcription regulation</keyword>
<dbReference type="SMART" id="SM00420">
    <property type="entry name" value="HTH_DEOR"/>
    <property type="match status" value="1"/>
</dbReference>
<dbReference type="GO" id="GO:0003677">
    <property type="term" value="F:DNA binding"/>
    <property type="evidence" value="ECO:0007669"/>
    <property type="project" value="UniProtKB-KW"/>
</dbReference>
<dbReference type="OrthoDB" id="9797223at2"/>